<dbReference type="OrthoDB" id="9806150at2"/>
<feature type="domain" description="Nudix hydrolase" evidence="4">
    <location>
        <begin position="40"/>
        <end position="169"/>
    </location>
</feature>
<dbReference type="Gene3D" id="3.90.79.10">
    <property type="entry name" value="Nucleoside Triphosphate Pyrophosphohydrolase"/>
    <property type="match status" value="1"/>
</dbReference>
<name>A0A514LF62_9BACI</name>
<evidence type="ECO:0000256" key="2">
    <source>
        <dbReference type="ARBA" id="ARBA00022801"/>
    </source>
</evidence>
<sequence length="179" mass="19857">MSVHDEPTLNKETIYEGKIIDVELHEVELPNGKTSTREVVKHPGAVAVIGITDDGKIPLVSQYRKATEEMLLEIPAGKREKGEEPKTTAERELQEETGYRSAHLREIAQFYTSPGFADELISVYLASGLQAGPAQTEADEFLSVEEWTLSEVRAALLEGSFRDAKTAFAIQSLLIREIE</sequence>
<feature type="region of interest" description="Disordered" evidence="3">
    <location>
        <begin position="77"/>
        <end position="97"/>
    </location>
</feature>
<dbReference type="PANTHER" id="PTHR11839">
    <property type="entry name" value="UDP/ADP-SUGAR PYROPHOSPHATASE"/>
    <property type="match status" value="1"/>
</dbReference>
<organism evidence="5 6">
    <name type="scientific">Salicibibacter halophilus</name>
    <dbReference type="NCBI Taxonomy" id="2502791"/>
    <lineage>
        <taxon>Bacteria</taxon>
        <taxon>Bacillati</taxon>
        <taxon>Bacillota</taxon>
        <taxon>Bacilli</taxon>
        <taxon>Bacillales</taxon>
        <taxon>Bacillaceae</taxon>
        <taxon>Salicibibacter</taxon>
    </lineage>
</organism>
<proteinExistence type="predicted"/>
<reference evidence="6" key="1">
    <citation type="submission" date="2019-01" db="EMBL/GenBank/DDBJ databases">
        <title>Genomic analysis of Salicibibacter sp. NKC3-5.</title>
        <authorList>
            <person name="Oh Y.J."/>
        </authorList>
    </citation>
    <scope>NUCLEOTIDE SEQUENCE [LARGE SCALE GENOMIC DNA]</scope>
    <source>
        <strain evidence="6">NKC3-5</strain>
    </source>
</reference>
<dbReference type="GO" id="GO:0019693">
    <property type="term" value="P:ribose phosphate metabolic process"/>
    <property type="evidence" value="ECO:0007669"/>
    <property type="project" value="TreeGrafter"/>
</dbReference>
<dbReference type="InterPro" id="IPR015797">
    <property type="entry name" value="NUDIX_hydrolase-like_dom_sf"/>
</dbReference>
<dbReference type="PROSITE" id="PS00893">
    <property type="entry name" value="NUDIX_BOX"/>
    <property type="match status" value="1"/>
</dbReference>
<keyword evidence="2 5" id="KW-0378">Hydrolase</keyword>
<dbReference type="Proteomes" id="UP000319756">
    <property type="component" value="Chromosome"/>
</dbReference>
<evidence type="ECO:0000313" key="5">
    <source>
        <dbReference type="EMBL" id="QDI89891.1"/>
    </source>
</evidence>
<protein>
    <submittedName>
        <fullName evidence="5">NUDIX hydrolase</fullName>
    </submittedName>
</protein>
<keyword evidence="6" id="KW-1185">Reference proteome</keyword>
<dbReference type="GO" id="GO:0016787">
    <property type="term" value="F:hydrolase activity"/>
    <property type="evidence" value="ECO:0007669"/>
    <property type="project" value="UniProtKB-KW"/>
</dbReference>
<gene>
    <name evidence="5" type="ORF">EPH95_00830</name>
</gene>
<dbReference type="GO" id="GO:0005829">
    <property type="term" value="C:cytosol"/>
    <property type="evidence" value="ECO:0007669"/>
    <property type="project" value="TreeGrafter"/>
</dbReference>
<dbReference type="SUPFAM" id="SSF55811">
    <property type="entry name" value="Nudix"/>
    <property type="match status" value="1"/>
</dbReference>
<evidence type="ECO:0000259" key="4">
    <source>
        <dbReference type="PROSITE" id="PS51462"/>
    </source>
</evidence>
<comment type="cofactor">
    <cofactor evidence="1">
        <name>Mg(2+)</name>
        <dbReference type="ChEBI" id="CHEBI:18420"/>
    </cofactor>
</comment>
<accession>A0A514LF62</accession>
<dbReference type="InterPro" id="IPR000086">
    <property type="entry name" value="NUDIX_hydrolase_dom"/>
</dbReference>
<dbReference type="RefSeq" id="WP_142086501.1">
    <property type="nucleotide sequence ID" value="NZ_CP035485.1"/>
</dbReference>
<evidence type="ECO:0000313" key="6">
    <source>
        <dbReference type="Proteomes" id="UP000319756"/>
    </source>
</evidence>
<dbReference type="KEGG" id="sale:EPH95_00830"/>
<dbReference type="PANTHER" id="PTHR11839:SF18">
    <property type="entry name" value="NUDIX HYDROLASE DOMAIN-CONTAINING PROTEIN"/>
    <property type="match status" value="1"/>
</dbReference>
<dbReference type="PROSITE" id="PS51462">
    <property type="entry name" value="NUDIX"/>
    <property type="match status" value="1"/>
</dbReference>
<dbReference type="Pfam" id="PF00293">
    <property type="entry name" value="NUDIX"/>
    <property type="match status" value="1"/>
</dbReference>
<evidence type="ECO:0000256" key="1">
    <source>
        <dbReference type="ARBA" id="ARBA00001946"/>
    </source>
</evidence>
<dbReference type="AlphaFoldDB" id="A0A514LF62"/>
<evidence type="ECO:0000256" key="3">
    <source>
        <dbReference type="SAM" id="MobiDB-lite"/>
    </source>
</evidence>
<dbReference type="EMBL" id="CP035485">
    <property type="protein sequence ID" value="QDI89891.1"/>
    <property type="molecule type" value="Genomic_DNA"/>
</dbReference>
<dbReference type="GO" id="GO:0006753">
    <property type="term" value="P:nucleoside phosphate metabolic process"/>
    <property type="evidence" value="ECO:0007669"/>
    <property type="project" value="TreeGrafter"/>
</dbReference>
<dbReference type="FunFam" id="3.90.79.10:FF:000024">
    <property type="entry name" value="ADP-ribose pyrophosphatase"/>
    <property type="match status" value="1"/>
</dbReference>
<dbReference type="CDD" id="cd03424">
    <property type="entry name" value="NUDIX_ADPRase_Nudt5_UGPPase_Nudt14"/>
    <property type="match status" value="1"/>
</dbReference>
<dbReference type="InterPro" id="IPR020084">
    <property type="entry name" value="NUDIX_hydrolase_CS"/>
</dbReference>